<organism evidence="11 12">
    <name type="scientific">Anaerostipes rhamnosivorans</name>
    <dbReference type="NCBI Taxonomy" id="1229621"/>
    <lineage>
        <taxon>Bacteria</taxon>
        <taxon>Bacillati</taxon>
        <taxon>Bacillota</taxon>
        <taxon>Clostridia</taxon>
        <taxon>Lachnospirales</taxon>
        <taxon>Lachnospiraceae</taxon>
        <taxon>Anaerostipes</taxon>
    </lineage>
</organism>
<proteinExistence type="predicted"/>
<dbReference type="GO" id="GO:0005524">
    <property type="term" value="F:ATP binding"/>
    <property type="evidence" value="ECO:0007669"/>
    <property type="project" value="UniProtKB-KW"/>
</dbReference>
<sequence length="262" mass="29026">MEQQKIQVRDITVAYEQTIVIPKLNLNIPGGKITIVVGGNGCGKSTLIKSVAGILKPKKGEIFINGTEIKKQAPRETAKQMAVLPQSPQVPEGLLVKELVAYGRFPYQKPVGGLTEHDHQVIRWAMEATGILSLKDRRADSLSGGQRQRAWIAMALAQQTGILVLDEPTTYLDMSHQLEILSLLKELNQKNQTTIVMVIHEINHASRFADHIIGMKEGQMVFEGTPADVITEQNLKTLYGIRAKLTLSEDGTYPVCTEYELE</sequence>
<dbReference type="SUPFAM" id="SSF52540">
    <property type="entry name" value="P-loop containing nucleoside triphosphate hydrolases"/>
    <property type="match status" value="1"/>
</dbReference>
<evidence type="ECO:0000256" key="4">
    <source>
        <dbReference type="ARBA" id="ARBA00022496"/>
    </source>
</evidence>
<evidence type="ECO:0000256" key="7">
    <source>
        <dbReference type="ARBA" id="ARBA00023004"/>
    </source>
</evidence>
<dbReference type="EMBL" id="CP040058">
    <property type="protein sequence ID" value="QCP33563.1"/>
    <property type="molecule type" value="Genomic_DNA"/>
</dbReference>
<dbReference type="AlphaFoldDB" id="A0A4P8ICX3"/>
<dbReference type="InterPro" id="IPR003593">
    <property type="entry name" value="AAA+_ATPase"/>
</dbReference>
<dbReference type="KEGG" id="arf:AR1Y2_0109"/>
<dbReference type="PROSITE" id="PS00211">
    <property type="entry name" value="ABC_TRANSPORTER_1"/>
    <property type="match status" value="1"/>
</dbReference>
<dbReference type="Pfam" id="PF00005">
    <property type="entry name" value="ABC_tran"/>
    <property type="match status" value="1"/>
</dbReference>
<dbReference type="PANTHER" id="PTHR42771:SF4">
    <property type="entry name" value="IRON(3+)-HYDROXAMATE IMPORT ATP-BINDING PROTEIN FHUC"/>
    <property type="match status" value="1"/>
</dbReference>
<comment type="subcellular location">
    <subcellularLocation>
        <location evidence="1">Cell membrane</location>
        <topology evidence="1">Peripheral membrane protein</topology>
    </subcellularLocation>
</comment>
<evidence type="ECO:0000313" key="11">
    <source>
        <dbReference type="EMBL" id="QCP33563.1"/>
    </source>
</evidence>
<keyword evidence="6 11" id="KW-0067">ATP-binding</keyword>
<keyword evidence="4" id="KW-0410">Iron transport</keyword>
<keyword evidence="7" id="KW-0408">Iron</keyword>
<dbReference type="GO" id="GO:0005886">
    <property type="term" value="C:plasma membrane"/>
    <property type="evidence" value="ECO:0007669"/>
    <property type="project" value="UniProtKB-SubCell"/>
</dbReference>
<dbReference type="CDD" id="cd03214">
    <property type="entry name" value="ABC_Iron-Siderophores_B12_Hemin"/>
    <property type="match status" value="1"/>
</dbReference>
<keyword evidence="3" id="KW-1003">Cell membrane</keyword>
<gene>
    <name evidence="11" type="ORF">AR1Y2_0109</name>
</gene>
<evidence type="ECO:0000256" key="6">
    <source>
        <dbReference type="ARBA" id="ARBA00022840"/>
    </source>
</evidence>
<name>A0A4P8ICX3_9FIRM</name>
<evidence type="ECO:0000259" key="10">
    <source>
        <dbReference type="PROSITE" id="PS50893"/>
    </source>
</evidence>
<evidence type="ECO:0000256" key="2">
    <source>
        <dbReference type="ARBA" id="ARBA00022448"/>
    </source>
</evidence>
<keyword evidence="5" id="KW-0547">Nucleotide-binding</keyword>
<evidence type="ECO:0000256" key="8">
    <source>
        <dbReference type="ARBA" id="ARBA00023065"/>
    </source>
</evidence>
<feature type="domain" description="ABC transporter" evidence="10">
    <location>
        <begin position="6"/>
        <end position="242"/>
    </location>
</feature>
<dbReference type="GO" id="GO:0006826">
    <property type="term" value="P:iron ion transport"/>
    <property type="evidence" value="ECO:0007669"/>
    <property type="project" value="UniProtKB-KW"/>
</dbReference>
<dbReference type="RefSeq" id="WP_006567952.1">
    <property type="nucleotide sequence ID" value="NZ_CP040058.1"/>
</dbReference>
<dbReference type="PROSITE" id="PS50893">
    <property type="entry name" value="ABC_TRANSPORTER_2"/>
    <property type="match status" value="1"/>
</dbReference>
<keyword evidence="12" id="KW-1185">Reference proteome</keyword>
<dbReference type="InterPro" id="IPR051535">
    <property type="entry name" value="Siderophore_ABC-ATPase"/>
</dbReference>
<accession>A0A4P8ICX3</accession>
<evidence type="ECO:0000256" key="3">
    <source>
        <dbReference type="ARBA" id="ARBA00022475"/>
    </source>
</evidence>
<dbReference type="FunFam" id="3.40.50.300:FF:000134">
    <property type="entry name" value="Iron-enterobactin ABC transporter ATP-binding protein"/>
    <property type="match status" value="1"/>
</dbReference>
<dbReference type="SMART" id="SM00382">
    <property type="entry name" value="AAA"/>
    <property type="match status" value="1"/>
</dbReference>
<protein>
    <submittedName>
        <fullName evidence="11">Ferrichrome transport ATP-binding protein FhuC</fullName>
    </submittedName>
</protein>
<dbReference type="Proteomes" id="UP000298653">
    <property type="component" value="Chromosome"/>
</dbReference>
<keyword evidence="8" id="KW-0406">Ion transport</keyword>
<evidence type="ECO:0000313" key="12">
    <source>
        <dbReference type="Proteomes" id="UP000298653"/>
    </source>
</evidence>
<dbReference type="GO" id="GO:0016887">
    <property type="term" value="F:ATP hydrolysis activity"/>
    <property type="evidence" value="ECO:0007669"/>
    <property type="project" value="InterPro"/>
</dbReference>
<dbReference type="InterPro" id="IPR027417">
    <property type="entry name" value="P-loop_NTPase"/>
</dbReference>
<evidence type="ECO:0000256" key="9">
    <source>
        <dbReference type="ARBA" id="ARBA00023136"/>
    </source>
</evidence>
<dbReference type="OrthoDB" id="9799337at2"/>
<evidence type="ECO:0000256" key="1">
    <source>
        <dbReference type="ARBA" id="ARBA00004202"/>
    </source>
</evidence>
<dbReference type="PANTHER" id="PTHR42771">
    <property type="entry name" value="IRON(3+)-HYDROXAMATE IMPORT ATP-BINDING PROTEIN FHUC"/>
    <property type="match status" value="1"/>
</dbReference>
<evidence type="ECO:0000256" key="5">
    <source>
        <dbReference type="ARBA" id="ARBA00022741"/>
    </source>
</evidence>
<keyword evidence="2" id="KW-0813">Transport</keyword>
<dbReference type="InterPro" id="IPR017871">
    <property type="entry name" value="ABC_transporter-like_CS"/>
</dbReference>
<reference evidence="11 12" key="1">
    <citation type="submission" date="2019-05" db="EMBL/GenBank/DDBJ databases">
        <title>Complete genome sequencing of Anaerostipes rhamnosivorans.</title>
        <authorList>
            <person name="Bui T.P.N."/>
            <person name="de Vos W.M."/>
        </authorList>
    </citation>
    <scope>NUCLEOTIDE SEQUENCE [LARGE SCALE GENOMIC DNA]</scope>
    <source>
        <strain evidence="11 12">1y2</strain>
    </source>
</reference>
<dbReference type="InterPro" id="IPR003439">
    <property type="entry name" value="ABC_transporter-like_ATP-bd"/>
</dbReference>
<keyword evidence="9" id="KW-0472">Membrane</keyword>
<dbReference type="Gene3D" id="3.40.50.300">
    <property type="entry name" value="P-loop containing nucleotide triphosphate hydrolases"/>
    <property type="match status" value="1"/>
</dbReference>